<dbReference type="Proteomes" id="UP000501539">
    <property type="component" value="Segment"/>
</dbReference>
<protein>
    <submittedName>
        <fullName evidence="1">Uncharacterized protein</fullName>
    </submittedName>
</protein>
<evidence type="ECO:0000313" key="2">
    <source>
        <dbReference type="Proteomes" id="UP000501539"/>
    </source>
</evidence>
<accession>A0A6G6XRE0</accession>
<dbReference type="EMBL" id="MN956514">
    <property type="protein sequence ID" value="QIG61128.1"/>
    <property type="molecule type" value="Genomic_DNA"/>
</dbReference>
<dbReference type="GeneID" id="55627318"/>
<evidence type="ECO:0000313" key="1">
    <source>
        <dbReference type="EMBL" id="QIG61287.1"/>
    </source>
</evidence>
<dbReference type="RefSeq" id="YP_009856413.1">
    <property type="nucleotide sequence ID" value="NC_048852.1"/>
</dbReference>
<dbReference type="RefSeq" id="YP_009856572.1">
    <property type="nucleotide sequence ID" value="NC_048852.1"/>
</dbReference>
<dbReference type="KEGG" id="vg:55627318"/>
<dbReference type="GeneID" id="55627159"/>
<sequence>MSEITWNMLLKVKRVKLTQDLWGVGKIGDVFNVFKDAHHRFIRRNNNTGTAFYLIDLIKLYGEDIFELEYE</sequence>
<organism evidence="1 2">
    <name type="scientific">Salmonella phage L6jm</name>
    <dbReference type="NCBI Taxonomy" id="2713222"/>
    <lineage>
        <taxon>Viruses</taxon>
        <taxon>Duplodnaviria</taxon>
        <taxon>Heunggongvirae</taxon>
        <taxon>Uroviricota</taxon>
        <taxon>Caudoviricetes</taxon>
        <taxon>Demerecviridae</taxon>
        <taxon>Markadamsvirinae</taxon>
        <taxon>Tequintavirus</taxon>
        <taxon>Tequintavirus L6jm</taxon>
    </lineage>
</organism>
<proteinExistence type="predicted"/>
<name>A0A6G6XRE0_9CAUD</name>
<keyword evidence="2" id="KW-1185">Reference proteome</keyword>
<reference evidence="1 2" key="1">
    <citation type="submission" date="2020-01" db="EMBL/GenBank/DDBJ databases">
        <title>Isolation and characterization of polyvalent bacteriophage infecting Salmonella choleraesuis and Escherichia coli.</title>
        <authorList>
            <person name="Zhang Y."/>
            <person name="Lin Y."/>
            <person name="Zhu W."/>
        </authorList>
    </citation>
    <scope>NUCLEOTIDE SEQUENCE [LARGE SCALE GENOMIC DNA]</scope>
</reference>
<dbReference type="EMBL" id="MN956514">
    <property type="protein sequence ID" value="QIG61287.1"/>
    <property type="molecule type" value="Genomic_DNA"/>
</dbReference>
<dbReference type="KEGG" id="vg:55627159"/>